<dbReference type="SMART" id="SM00397">
    <property type="entry name" value="t_SNARE"/>
    <property type="match status" value="1"/>
</dbReference>
<accession>A0AAW1FH15</accession>
<dbReference type="GO" id="GO:0031629">
    <property type="term" value="P:synaptic vesicle fusion to presynaptic active zone membrane"/>
    <property type="evidence" value="ECO:0007669"/>
    <property type="project" value="TreeGrafter"/>
</dbReference>
<dbReference type="PANTHER" id="PTHR19957:SF136">
    <property type="entry name" value="SYNTAXIN 11B, TANDEM DUPLICATE 1-RELATED"/>
    <property type="match status" value="1"/>
</dbReference>
<dbReference type="Pfam" id="PF00804">
    <property type="entry name" value="Syntaxin"/>
    <property type="match status" value="1"/>
</dbReference>
<gene>
    <name evidence="4" type="ORF">VZT92_009147</name>
</gene>
<dbReference type="EMBL" id="JBCEZU010000067">
    <property type="protein sequence ID" value="KAK9534073.1"/>
    <property type="molecule type" value="Genomic_DNA"/>
</dbReference>
<name>A0AAW1FH15_ZOAVI</name>
<keyword evidence="5" id="KW-1185">Reference proteome</keyword>
<dbReference type="GO" id="GO:0005484">
    <property type="term" value="F:SNAP receptor activity"/>
    <property type="evidence" value="ECO:0007669"/>
    <property type="project" value="TreeGrafter"/>
</dbReference>
<comment type="caution">
    <text evidence="4">The sequence shown here is derived from an EMBL/GenBank/DDBJ whole genome shotgun (WGS) entry which is preliminary data.</text>
</comment>
<evidence type="ECO:0000313" key="5">
    <source>
        <dbReference type="Proteomes" id="UP001488805"/>
    </source>
</evidence>
<dbReference type="PROSITE" id="PS50192">
    <property type="entry name" value="T_SNARE"/>
    <property type="match status" value="1"/>
</dbReference>
<organism evidence="4 5">
    <name type="scientific">Zoarces viviparus</name>
    <name type="common">Viviparous eelpout</name>
    <name type="synonym">Blennius viviparus</name>
    <dbReference type="NCBI Taxonomy" id="48416"/>
    <lineage>
        <taxon>Eukaryota</taxon>
        <taxon>Metazoa</taxon>
        <taxon>Chordata</taxon>
        <taxon>Craniata</taxon>
        <taxon>Vertebrata</taxon>
        <taxon>Euteleostomi</taxon>
        <taxon>Actinopterygii</taxon>
        <taxon>Neopterygii</taxon>
        <taxon>Teleostei</taxon>
        <taxon>Neoteleostei</taxon>
        <taxon>Acanthomorphata</taxon>
        <taxon>Eupercaria</taxon>
        <taxon>Perciformes</taxon>
        <taxon>Cottioidei</taxon>
        <taxon>Zoarcales</taxon>
        <taxon>Zoarcidae</taxon>
        <taxon>Zoarcinae</taxon>
        <taxon>Zoarces</taxon>
    </lineage>
</organism>
<dbReference type="GO" id="GO:0000149">
    <property type="term" value="F:SNARE binding"/>
    <property type="evidence" value="ECO:0007669"/>
    <property type="project" value="TreeGrafter"/>
</dbReference>
<dbReference type="Proteomes" id="UP001488805">
    <property type="component" value="Unassembled WGS sequence"/>
</dbReference>
<dbReference type="AlphaFoldDB" id="A0AAW1FH15"/>
<reference evidence="4 5" key="1">
    <citation type="journal article" date="2024" name="Genome Biol. Evol.">
        <title>Chromosome-level genome assembly of the viviparous eelpout Zoarces viviparus.</title>
        <authorList>
            <person name="Fuhrmann N."/>
            <person name="Brasseur M.V."/>
            <person name="Bakowski C.E."/>
            <person name="Podsiadlowski L."/>
            <person name="Prost S."/>
            <person name="Krehenwinkel H."/>
            <person name="Mayer C."/>
        </authorList>
    </citation>
    <scope>NUCLEOTIDE SEQUENCE [LARGE SCALE GENOMIC DNA]</scope>
    <source>
        <strain evidence="4">NO-MEL_2022_Ind0_liver</strain>
    </source>
</reference>
<evidence type="ECO:0000313" key="4">
    <source>
        <dbReference type="EMBL" id="KAK9534073.1"/>
    </source>
</evidence>
<dbReference type="InterPro" id="IPR045242">
    <property type="entry name" value="Syntaxin"/>
</dbReference>
<protein>
    <recommendedName>
        <fullName evidence="3">t-SNARE coiled-coil homology domain-containing protein</fullName>
    </recommendedName>
</protein>
<dbReference type="GO" id="GO:0048787">
    <property type="term" value="C:presynaptic active zone membrane"/>
    <property type="evidence" value="ECO:0007669"/>
    <property type="project" value="TreeGrafter"/>
</dbReference>
<evidence type="ECO:0000256" key="1">
    <source>
        <dbReference type="ARBA" id="ARBA00009063"/>
    </source>
</evidence>
<proteinExistence type="inferred from homology"/>
<keyword evidence="2" id="KW-0175">Coiled coil</keyword>
<sequence>MRDRLSHLHQVQTDSEGFSTVELDHLSEHAAASHPDRDLDLDGVLQEALQIRLEIQQIQSDVSELKDANCRSLNKTSCPLPSKRDASAIGVDVKRRGEAVLQRLHVMNALRGELEAQRGTFDPAARVAQTQYQCLSNALREAMCSYNDAEMSHREACKRQIRRQMEVMGKEVGAEELEEMMESGELNVFSVQVEGKTAHSAFLQIEGRHEELLELEERIQGIQELFLDVAVLTEEQGSAVDNIQKSVQNTEVTVQDAAVKLDRALTSDKNNPFKQMFCCCFPCFNK</sequence>
<evidence type="ECO:0000256" key="2">
    <source>
        <dbReference type="ARBA" id="ARBA00023054"/>
    </source>
</evidence>
<dbReference type="InterPro" id="IPR010989">
    <property type="entry name" value="SNARE"/>
</dbReference>
<dbReference type="GO" id="GO:0006886">
    <property type="term" value="P:intracellular protein transport"/>
    <property type="evidence" value="ECO:0007669"/>
    <property type="project" value="TreeGrafter"/>
</dbReference>
<feature type="domain" description="T-SNARE coiled-coil homology" evidence="3">
    <location>
        <begin position="202"/>
        <end position="264"/>
    </location>
</feature>
<dbReference type="GO" id="GO:0048278">
    <property type="term" value="P:vesicle docking"/>
    <property type="evidence" value="ECO:0007669"/>
    <property type="project" value="TreeGrafter"/>
</dbReference>
<evidence type="ECO:0000259" key="3">
    <source>
        <dbReference type="PROSITE" id="PS50192"/>
    </source>
</evidence>
<comment type="similarity">
    <text evidence="1">Belongs to the syntaxin family.</text>
</comment>
<dbReference type="InterPro" id="IPR000727">
    <property type="entry name" value="T_SNARE_dom"/>
</dbReference>
<dbReference type="GO" id="GO:0008021">
    <property type="term" value="C:synaptic vesicle"/>
    <property type="evidence" value="ECO:0007669"/>
    <property type="project" value="TreeGrafter"/>
</dbReference>
<dbReference type="Gene3D" id="1.20.58.70">
    <property type="match status" value="1"/>
</dbReference>
<dbReference type="InterPro" id="IPR006011">
    <property type="entry name" value="Syntaxin_N"/>
</dbReference>
<dbReference type="PANTHER" id="PTHR19957">
    <property type="entry name" value="SYNTAXIN"/>
    <property type="match status" value="1"/>
</dbReference>
<dbReference type="Gene3D" id="1.20.5.110">
    <property type="match status" value="1"/>
</dbReference>
<dbReference type="GO" id="GO:0031201">
    <property type="term" value="C:SNARE complex"/>
    <property type="evidence" value="ECO:0007669"/>
    <property type="project" value="TreeGrafter"/>
</dbReference>
<dbReference type="SUPFAM" id="SSF47661">
    <property type="entry name" value="t-snare proteins"/>
    <property type="match status" value="1"/>
</dbReference>